<reference evidence="3 4" key="1">
    <citation type="submission" date="2016-11" db="EMBL/GenBank/DDBJ databases">
        <authorList>
            <person name="Jaros S."/>
            <person name="Januszkiewicz K."/>
            <person name="Wedrychowicz H."/>
        </authorList>
    </citation>
    <scope>NUCLEOTIDE SEQUENCE [LARGE SCALE GENOMIC DNA]</scope>
    <source>
        <strain evidence="3 4">DSM 27406</strain>
    </source>
</reference>
<name>A0A1M7AHD6_9BACT</name>
<dbReference type="SUPFAM" id="SSF51735">
    <property type="entry name" value="NAD(P)-binding Rossmann-fold domains"/>
    <property type="match status" value="1"/>
</dbReference>
<organism evidence="3 4">
    <name type="scientific">Chitinophaga jiangningensis</name>
    <dbReference type="NCBI Taxonomy" id="1419482"/>
    <lineage>
        <taxon>Bacteria</taxon>
        <taxon>Pseudomonadati</taxon>
        <taxon>Bacteroidota</taxon>
        <taxon>Chitinophagia</taxon>
        <taxon>Chitinophagales</taxon>
        <taxon>Chitinophagaceae</taxon>
        <taxon>Chitinophaga</taxon>
    </lineage>
</organism>
<dbReference type="Pfam" id="PF00106">
    <property type="entry name" value="adh_short"/>
    <property type="match status" value="1"/>
</dbReference>
<dbReference type="InterPro" id="IPR002347">
    <property type="entry name" value="SDR_fam"/>
</dbReference>
<dbReference type="GO" id="GO:0016020">
    <property type="term" value="C:membrane"/>
    <property type="evidence" value="ECO:0007669"/>
    <property type="project" value="TreeGrafter"/>
</dbReference>
<comment type="similarity">
    <text evidence="1">Belongs to the short-chain dehydrogenases/reductases (SDR) family.</text>
</comment>
<dbReference type="Gene3D" id="3.40.50.720">
    <property type="entry name" value="NAD(P)-binding Rossmann-like Domain"/>
    <property type="match status" value="1"/>
</dbReference>
<dbReference type="InterPro" id="IPR036291">
    <property type="entry name" value="NAD(P)-bd_dom_sf"/>
</dbReference>
<dbReference type="Proteomes" id="UP000184420">
    <property type="component" value="Unassembled WGS sequence"/>
</dbReference>
<evidence type="ECO:0000313" key="4">
    <source>
        <dbReference type="Proteomes" id="UP000184420"/>
    </source>
</evidence>
<dbReference type="AlphaFoldDB" id="A0A1M7AHD6"/>
<proteinExistence type="inferred from homology"/>
<protein>
    <recommendedName>
        <fullName evidence="5">Short-chain dehydrogenase</fullName>
    </recommendedName>
</protein>
<keyword evidence="4" id="KW-1185">Reference proteome</keyword>
<evidence type="ECO:0000256" key="1">
    <source>
        <dbReference type="ARBA" id="ARBA00006484"/>
    </source>
</evidence>
<evidence type="ECO:0000256" key="2">
    <source>
        <dbReference type="ARBA" id="ARBA00023002"/>
    </source>
</evidence>
<dbReference type="EMBL" id="FRBL01000003">
    <property type="protein sequence ID" value="SHL42141.1"/>
    <property type="molecule type" value="Genomic_DNA"/>
</dbReference>
<dbReference type="PRINTS" id="PR00081">
    <property type="entry name" value="GDHRDH"/>
</dbReference>
<dbReference type="OrthoDB" id="335726at2"/>
<sequence>MPSVLILGAGSDMAMAIAREYASKHYDIQLAGRSANALIPLQQDLQIRYNIKASVHDFDAGAFETHAAFFASLPTVPDITICVFGYLGDHDKAQHDWSEAARIIHTNYTGAVSILNVVAEAYAKRGSGVIAGISSVAGERGRMSNYIYGSAKAGFTAYLSGLRNRLFHAGVHVISVQPGFVNTRMTQHLTLPPLLTAQPEAVAKAVYTGISKKKNVIYVKWHWKYIMLIIKNIPEGIFKKLKL</sequence>
<dbReference type="PANTHER" id="PTHR44196:SF1">
    <property type="entry name" value="DEHYDROGENASE_REDUCTASE SDR FAMILY MEMBER 7B"/>
    <property type="match status" value="1"/>
</dbReference>
<keyword evidence="2" id="KW-0560">Oxidoreductase</keyword>
<gene>
    <name evidence="3" type="ORF">SAMN05444266_103281</name>
</gene>
<accession>A0A1M7AHD6</accession>
<dbReference type="STRING" id="1419482.SAMN05444266_103281"/>
<dbReference type="PANTHER" id="PTHR44196">
    <property type="entry name" value="DEHYDROGENASE/REDUCTASE SDR FAMILY MEMBER 7B"/>
    <property type="match status" value="1"/>
</dbReference>
<dbReference type="RefSeq" id="WP_073080042.1">
    <property type="nucleotide sequence ID" value="NZ_FRBL01000003.1"/>
</dbReference>
<dbReference type="GO" id="GO:0016491">
    <property type="term" value="F:oxidoreductase activity"/>
    <property type="evidence" value="ECO:0007669"/>
    <property type="project" value="UniProtKB-KW"/>
</dbReference>
<dbReference type="NCBIfam" id="NF005489">
    <property type="entry name" value="PRK07102.1"/>
    <property type="match status" value="1"/>
</dbReference>
<evidence type="ECO:0000313" key="3">
    <source>
        <dbReference type="EMBL" id="SHL42141.1"/>
    </source>
</evidence>
<evidence type="ECO:0008006" key="5">
    <source>
        <dbReference type="Google" id="ProtNLM"/>
    </source>
</evidence>